<evidence type="ECO:0000256" key="1">
    <source>
        <dbReference type="SAM" id="MobiDB-lite"/>
    </source>
</evidence>
<protein>
    <submittedName>
        <fullName evidence="2">Uncharacterized protein</fullName>
    </submittedName>
</protein>
<dbReference type="Proteomes" id="UP000498740">
    <property type="component" value="Unassembled WGS sequence"/>
</dbReference>
<dbReference type="AlphaFoldDB" id="A0A7J0D2B6"/>
<organism evidence="2 3">
    <name type="scientific">Streptomyces microflavus</name>
    <name type="common">Streptomyces lipmanii</name>
    <dbReference type="NCBI Taxonomy" id="1919"/>
    <lineage>
        <taxon>Bacteria</taxon>
        <taxon>Bacillati</taxon>
        <taxon>Actinomycetota</taxon>
        <taxon>Actinomycetes</taxon>
        <taxon>Kitasatosporales</taxon>
        <taxon>Streptomycetaceae</taxon>
        <taxon>Streptomyces</taxon>
    </lineage>
</organism>
<gene>
    <name evidence="2" type="ORF">Smic_74620</name>
</gene>
<sequence length="97" mass="10672">MERSPRNSLPVRTVGEFGAYDQAQSPCRHTPGKDDEFSDLVGDGPVPEDLAPHRAPYAALARHLARRRCEVSTDRPERAAAFCAETKEWPQGSGRPA</sequence>
<reference evidence="2 3" key="1">
    <citation type="submission" date="2020-05" db="EMBL/GenBank/DDBJ databases">
        <title>Whole genome shotgun sequence of Streptomyces microflavus NBRC 13062.</title>
        <authorList>
            <person name="Komaki H."/>
            <person name="Tamura T."/>
        </authorList>
    </citation>
    <scope>NUCLEOTIDE SEQUENCE [LARGE SCALE GENOMIC DNA]</scope>
    <source>
        <strain evidence="2 3">NBRC 13062</strain>
    </source>
</reference>
<dbReference type="EMBL" id="BLWD01000001">
    <property type="protein sequence ID" value="GFN08906.1"/>
    <property type="molecule type" value="Genomic_DNA"/>
</dbReference>
<feature type="region of interest" description="Disordered" evidence="1">
    <location>
        <begin position="1"/>
        <end position="50"/>
    </location>
</feature>
<proteinExistence type="predicted"/>
<evidence type="ECO:0000313" key="3">
    <source>
        <dbReference type="Proteomes" id="UP000498740"/>
    </source>
</evidence>
<evidence type="ECO:0000313" key="2">
    <source>
        <dbReference type="EMBL" id="GFN08906.1"/>
    </source>
</evidence>
<name>A0A7J0D2B6_STRMI</name>
<accession>A0A7J0D2B6</accession>
<comment type="caution">
    <text evidence="2">The sequence shown here is derived from an EMBL/GenBank/DDBJ whole genome shotgun (WGS) entry which is preliminary data.</text>
</comment>